<protein>
    <recommendedName>
        <fullName evidence="3">YhcH/YjgK/YiaL family protein</fullName>
    </recommendedName>
</protein>
<dbReference type="AlphaFoldDB" id="A0A0H3FNW8"/>
<dbReference type="EMBL" id="CP002824">
    <property type="protein sequence ID" value="AEG96416.1"/>
    <property type="molecule type" value="Genomic_DNA"/>
</dbReference>
<dbReference type="GeneID" id="93314708"/>
<dbReference type="eggNOG" id="COG2731">
    <property type="taxonomic scope" value="Bacteria"/>
</dbReference>
<dbReference type="OrthoDB" id="6196468at2"/>
<dbReference type="Pfam" id="PF04074">
    <property type="entry name" value="DUF386"/>
    <property type="match status" value="1"/>
</dbReference>
<dbReference type="PATRIC" id="fig|1028307.3.peg.1484"/>
<gene>
    <name evidence="1" type="ordered locus">EAE_07460</name>
</gene>
<dbReference type="InterPro" id="IPR004375">
    <property type="entry name" value="NanQ/TabA/YiaL"/>
</dbReference>
<sequence>MIVSSLQAWPAQQAAFHPAIRQALAFIASQDFQRFAPGKIDLIPGKLFCLLQEMESVPFAQARPESHKQFIDIQYLISGEERMGVSRAESGCPRVTEDRTPQQDILFWHVEDEETQITLKPGMFAVFFPQDIHRPCCHPRDGERQHIRKAVMKIDRALLEEGL</sequence>
<proteinExistence type="predicted"/>
<keyword evidence="2" id="KW-1185">Reference proteome</keyword>
<dbReference type="Proteomes" id="UP000008881">
    <property type="component" value="Chromosome"/>
</dbReference>
<accession>A0A0H3FNW8</accession>
<organism evidence="1 2">
    <name type="scientific">Klebsiella aerogenes (strain ATCC 13048 / DSM 30053 / CCUG 1429 / JCM 1235 / KCTC 2190 / NBRC 13534 / NCIMB 10102 / NCTC 10006 / CDC 819-56)</name>
    <name type="common">Enterobacter aerogenes</name>
    <dbReference type="NCBI Taxonomy" id="1028307"/>
    <lineage>
        <taxon>Bacteria</taxon>
        <taxon>Pseudomonadati</taxon>
        <taxon>Pseudomonadota</taxon>
        <taxon>Gammaproteobacteria</taxon>
        <taxon>Enterobacterales</taxon>
        <taxon>Enterobacteriaceae</taxon>
        <taxon>Klebsiella/Raoultella group</taxon>
        <taxon>Klebsiella</taxon>
    </lineage>
</organism>
<dbReference type="RefSeq" id="WP_015703940.1">
    <property type="nucleotide sequence ID" value="NC_015663.1"/>
</dbReference>
<dbReference type="PANTHER" id="PTHR34986:SF1">
    <property type="entry name" value="PROTEIN YIAL"/>
    <property type="match status" value="1"/>
</dbReference>
<reference evidence="1 2" key="1">
    <citation type="journal article" date="2012" name="J. Bacteriol.">
        <title>Complete genome sequence of Enterobacter aerogenes KCTC 2190.</title>
        <authorList>
            <person name="Shin S.H."/>
            <person name="Kim S."/>
            <person name="Kim J.Y."/>
            <person name="Lee S."/>
            <person name="Um Y."/>
            <person name="Oh M.K."/>
            <person name="Kim Y.R."/>
            <person name="Lee J."/>
            <person name="Yang K.S."/>
        </authorList>
    </citation>
    <scope>NUCLEOTIDE SEQUENCE [LARGE SCALE GENOMIC DNA]</scope>
    <source>
        <strain evidence="1 2">KCTC 2190</strain>
    </source>
</reference>
<dbReference type="GO" id="GO:0005829">
    <property type="term" value="C:cytosol"/>
    <property type="evidence" value="ECO:0007669"/>
    <property type="project" value="TreeGrafter"/>
</dbReference>
<name>A0A0H3FNW8_KLEAK</name>
<evidence type="ECO:0008006" key="3">
    <source>
        <dbReference type="Google" id="ProtNLM"/>
    </source>
</evidence>
<dbReference type="KEGG" id="eae:EAE_07460"/>
<evidence type="ECO:0000313" key="2">
    <source>
        <dbReference type="Proteomes" id="UP000008881"/>
    </source>
</evidence>
<dbReference type="PANTHER" id="PTHR34986">
    <property type="entry name" value="EVOLVED BETA-GALACTOSIDASE SUBUNIT BETA"/>
    <property type="match status" value="1"/>
</dbReference>
<dbReference type="InterPro" id="IPR037012">
    <property type="entry name" value="NanQ/TabA/YiaL_sf"/>
</dbReference>
<dbReference type="SUPFAM" id="SSF51197">
    <property type="entry name" value="Clavaminate synthase-like"/>
    <property type="match status" value="1"/>
</dbReference>
<evidence type="ECO:0000313" key="1">
    <source>
        <dbReference type="EMBL" id="AEG96416.1"/>
    </source>
</evidence>
<dbReference type="HOGENOM" id="CLU_107139_3_0_6"/>
<dbReference type="Gene3D" id="2.60.120.370">
    <property type="entry name" value="YhcH/YjgK/YiaL"/>
    <property type="match status" value="1"/>
</dbReference>
<dbReference type="NCBIfam" id="TIGR00022">
    <property type="entry name" value="YhcH/YjgK/YiaL family protein"/>
    <property type="match status" value="1"/>
</dbReference>